<proteinExistence type="predicted"/>
<evidence type="ECO:0000313" key="2">
    <source>
        <dbReference type="Proteomes" id="UP001153332"/>
    </source>
</evidence>
<accession>A0ACC2JST4</accession>
<sequence>MQLKTIILASATIAIAGAIETHGGYQYETRFSPDAAPEAKDLKDPYEIAAAKQAFANLQKEMAATNIASQCLTESGSTQPADIYALKDCIASDDKDNFFMILAEDIQQSNAFWDQVVQESTNDRTQWVPARAVS</sequence>
<gene>
    <name evidence="1" type="ORF">O1611_g3091</name>
</gene>
<keyword evidence="2" id="KW-1185">Reference proteome</keyword>
<name>A0ACC2JST4_9PEZI</name>
<evidence type="ECO:0000313" key="1">
    <source>
        <dbReference type="EMBL" id="KAJ8130541.1"/>
    </source>
</evidence>
<reference evidence="1" key="1">
    <citation type="submission" date="2022-12" db="EMBL/GenBank/DDBJ databases">
        <title>Genome Sequence of Lasiodiplodia mahajangana.</title>
        <authorList>
            <person name="Buettner E."/>
        </authorList>
    </citation>
    <scope>NUCLEOTIDE SEQUENCE</scope>
    <source>
        <strain evidence="1">VT137</strain>
    </source>
</reference>
<dbReference type="Proteomes" id="UP001153332">
    <property type="component" value="Unassembled WGS sequence"/>
</dbReference>
<dbReference type="EMBL" id="JAPUUL010000475">
    <property type="protein sequence ID" value="KAJ8130541.1"/>
    <property type="molecule type" value="Genomic_DNA"/>
</dbReference>
<organism evidence="1 2">
    <name type="scientific">Lasiodiplodia mahajangana</name>
    <dbReference type="NCBI Taxonomy" id="1108764"/>
    <lineage>
        <taxon>Eukaryota</taxon>
        <taxon>Fungi</taxon>
        <taxon>Dikarya</taxon>
        <taxon>Ascomycota</taxon>
        <taxon>Pezizomycotina</taxon>
        <taxon>Dothideomycetes</taxon>
        <taxon>Dothideomycetes incertae sedis</taxon>
        <taxon>Botryosphaeriales</taxon>
        <taxon>Botryosphaeriaceae</taxon>
        <taxon>Lasiodiplodia</taxon>
    </lineage>
</organism>
<protein>
    <submittedName>
        <fullName evidence="1">Uncharacterized protein</fullName>
    </submittedName>
</protein>
<comment type="caution">
    <text evidence="1">The sequence shown here is derived from an EMBL/GenBank/DDBJ whole genome shotgun (WGS) entry which is preliminary data.</text>
</comment>